<dbReference type="GO" id="GO:0004081">
    <property type="term" value="F:bis(5'-nucleosyl)-tetraphosphatase (asymmetrical) activity"/>
    <property type="evidence" value="ECO:0007669"/>
    <property type="project" value="TreeGrafter"/>
</dbReference>
<evidence type="ECO:0000313" key="8">
    <source>
        <dbReference type="Proteomes" id="UP001206357"/>
    </source>
</evidence>
<protein>
    <recommendedName>
        <fullName evidence="2">Bis(5'-nucleosyl)-tetraphosphatase [asymmetrical]</fullName>
    </recommendedName>
    <alternativeName>
        <fullName evidence="5">Diadenosine 5',5'''-P1,P4-tetraphosphate asymmetrical hydrolase</fullName>
    </alternativeName>
</protein>
<dbReference type="InterPro" id="IPR020084">
    <property type="entry name" value="NUDIX_hydrolase_CS"/>
</dbReference>
<comment type="similarity">
    <text evidence="1">Belongs to the Nudix hydrolase family.</text>
</comment>
<dbReference type="GO" id="GO:0000166">
    <property type="term" value="F:nucleotide binding"/>
    <property type="evidence" value="ECO:0007669"/>
    <property type="project" value="UniProtKB-KW"/>
</dbReference>
<dbReference type="PANTHER" id="PTHR21340:SF0">
    <property type="entry name" value="BIS(5'-NUCLEOSYL)-TETRAPHOSPHATASE [ASYMMETRICAL]"/>
    <property type="match status" value="1"/>
</dbReference>
<dbReference type="InterPro" id="IPR000086">
    <property type="entry name" value="NUDIX_hydrolase_dom"/>
</dbReference>
<reference evidence="7" key="1">
    <citation type="submission" date="2022-07" db="EMBL/GenBank/DDBJ databases">
        <title>Enhanced cultured diversity of the mouse gut microbiota enables custom-made synthetic communities.</title>
        <authorList>
            <person name="Afrizal A."/>
        </authorList>
    </citation>
    <scope>NUCLEOTIDE SEQUENCE</scope>
    <source>
        <strain evidence="7">DSM 100219</strain>
    </source>
</reference>
<gene>
    <name evidence="7" type="ORF">NSA17_04810</name>
</gene>
<dbReference type="PROSITE" id="PS00893">
    <property type="entry name" value="NUDIX_BOX"/>
    <property type="match status" value="1"/>
</dbReference>
<proteinExistence type="inferred from homology"/>
<dbReference type="EMBL" id="JANKAU010000004">
    <property type="protein sequence ID" value="MCR1914746.1"/>
    <property type="molecule type" value="Genomic_DNA"/>
</dbReference>
<dbReference type="InterPro" id="IPR003565">
    <property type="entry name" value="Tetra_PHTase"/>
</dbReference>
<evidence type="ECO:0000256" key="3">
    <source>
        <dbReference type="ARBA" id="ARBA00022741"/>
    </source>
</evidence>
<evidence type="ECO:0000256" key="4">
    <source>
        <dbReference type="ARBA" id="ARBA00022801"/>
    </source>
</evidence>
<accession>A0AAW5LXK6</accession>
<dbReference type="Gene3D" id="3.90.79.10">
    <property type="entry name" value="Nucleoside Triphosphate Pyrophosphohydrolase"/>
    <property type="match status" value="1"/>
</dbReference>
<evidence type="ECO:0000313" key="7">
    <source>
        <dbReference type="EMBL" id="MCR1914746.1"/>
    </source>
</evidence>
<dbReference type="CDD" id="cd03428">
    <property type="entry name" value="NUDIX_Ap4A_Nudt2"/>
    <property type="match status" value="1"/>
</dbReference>
<comment type="caution">
    <text evidence="7">The sequence shown here is derived from an EMBL/GenBank/DDBJ whole genome shotgun (WGS) entry which is preliminary data.</text>
</comment>
<evidence type="ECO:0000256" key="2">
    <source>
        <dbReference type="ARBA" id="ARBA00018911"/>
    </source>
</evidence>
<evidence type="ECO:0000256" key="1">
    <source>
        <dbReference type="ARBA" id="ARBA00005582"/>
    </source>
</evidence>
<keyword evidence="3" id="KW-0547">Nucleotide-binding</keyword>
<dbReference type="GO" id="GO:0006754">
    <property type="term" value="P:ATP biosynthetic process"/>
    <property type="evidence" value="ECO:0007669"/>
    <property type="project" value="TreeGrafter"/>
</dbReference>
<organism evidence="7 8">
    <name type="scientific">Lactobacillus johnsonii</name>
    <dbReference type="NCBI Taxonomy" id="33959"/>
    <lineage>
        <taxon>Bacteria</taxon>
        <taxon>Bacillati</taxon>
        <taxon>Bacillota</taxon>
        <taxon>Bacilli</taxon>
        <taxon>Lactobacillales</taxon>
        <taxon>Lactobacillaceae</taxon>
        <taxon>Lactobacillus</taxon>
    </lineage>
</organism>
<dbReference type="Pfam" id="PF00293">
    <property type="entry name" value="NUDIX"/>
    <property type="match status" value="1"/>
</dbReference>
<keyword evidence="4" id="KW-0378">Hydrolase</keyword>
<dbReference type="PROSITE" id="PS51462">
    <property type="entry name" value="NUDIX"/>
    <property type="match status" value="1"/>
</dbReference>
<dbReference type="SUPFAM" id="SSF55811">
    <property type="entry name" value="Nudix"/>
    <property type="match status" value="1"/>
</dbReference>
<feature type="domain" description="Nudix hydrolase" evidence="6">
    <location>
        <begin position="31"/>
        <end position="160"/>
    </location>
</feature>
<dbReference type="Proteomes" id="UP001206357">
    <property type="component" value="Unassembled WGS sequence"/>
</dbReference>
<dbReference type="PANTHER" id="PTHR21340">
    <property type="entry name" value="DIADENOSINE 5,5-P1,P4-TETRAPHOSPHATE PYROPHOSPHOHYDROLASE MUTT"/>
    <property type="match status" value="1"/>
</dbReference>
<dbReference type="InterPro" id="IPR015797">
    <property type="entry name" value="NUDIX_hydrolase-like_dom_sf"/>
</dbReference>
<dbReference type="AlphaFoldDB" id="A0AAW5LXK6"/>
<evidence type="ECO:0000259" key="6">
    <source>
        <dbReference type="PROSITE" id="PS51462"/>
    </source>
</evidence>
<evidence type="ECO:0000256" key="5">
    <source>
        <dbReference type="ARBA" id="ARBA00032644"/>
    </source>
</evidence>
<dbReference type="InterPro" id="IPR051325">
    <property type="entry name" value="Nudix_hydrolase_domain"/>
</dbReference>
<sequence>MRDKGLEEVENFNLAYNENNKNNHKKGAKKMHEYSAGSIVYRIKNNKIEFLLVQSRLNRTWGFPKGHLEKDENNVQAAQREVYEEVRLKPDYDFNFEESITYKIARDRLKTVTLFLSKFNPDQKIKLQKSEIGDYKWATLAEANSCLHYEELKELLKKAQEYIENEISR</sequence>
<dbReference type="GO" id="GO:0006167">
    <property type="term" value="P:AMP biosynthetic process"/>
    <property type="evidence" value="ECO:0007669"/>
    <property type="project" value="TreeGrafter"/>
</dbReference>
<name>A0AAW5LXK6_LACJH</name>